<dbReference type="Proteomes" id="UP000001880">
    <property type="component" value="Chromosome"/>
</dbReference>
<dbReference type="GO" id="GO:0031956">
    <property type="term" value="F:medium-chain fatty acid-CoA ligase activity"/>
    <property type="evidence" value="ECO:0007669"/>
    <property type="project" value="TreeGrafter"/>
</dbReference>
<dbReference type="AlphaFoldDB" id="D0LH52"/>
<dbReference type="STRING" id="502025.Hoch_5720"/>
<dbReference type="PANTHER" id="PTHR43201">
    <property type="entry name" value="ACYL-COA SYNTHETASE"/>
    <property type="match status" value="1"/>
</dbReference>
<dbReference type="InterPro" id="IPR000873">
    <property type="entry name" value="AMP-dep_synth/lig_dom"/>
</dbReference>
<dbReference type="Pfam" id="PF00501">
    <property type="entry name" value="AMP-binding"/>
    <property type="match status" value="1"/>
</dbReference>
<dbReference type="Pfam" id="PF13193">
    <property type="entry name" value="AMP-binding_C"/>
    <property type="match status" value="1"/>
</dbReference>
<reference evidence="4 5" key="1">
    <citation type="journal article" date="2010" name="Stand. Genomic Sci.">
        <title>Complete genome sequence of Haliangium ochraceum type strain (SMP-2).</title>
        <authorList>
            <consortium name="US DOE Joint Genome Institute (JGI-PGF)"/>
            <person name="Ivanova N."/>
            <person name="Daum C."/>
            <person name="Lang E."/>
            <person name="Abt B."/>
            <person name="Kopitz M."/>
            <person name="Saunders E."/>
            <person name="Lapidus A."/>
            <person name="Lucas S."/>
            <person name="Glavina Del Rio T."/>
            <person name="Nolan M."/>
            <person name="Tice H."/>
            <person name="Copeland A."/>
            <person name="Cheng J.F."/>
            <person name="Chen F."/>
            <person name="Bruce D."/>
            <person name="Goodwin L."/>
            <person name="Pitluck S."/>
            <person name="Mavromatis K."/>
            <person name="Pati A."/>
            <person name="Mikhailova N."/>
            <person name="Chen A."/>
            <person name="Palaniappan K."/>
            <person name="Land M."/>
            <person name="Hauser L."/>
            <person name="Chang Y.J."/>
            <person name="Jeffries C.D."/>
            <person name="Detter J.C."/>
            <person name="Brettin T."/>
            <person name="Rohde M."/>
            <person name="Goker M."/>
            <person name="Bristow J."/>
            <person name="Markowitz V."/>
            <person name="Eisen J.A."/>
            <person name="Hugenholtz P."/>
            <person name="Kyrpides N.C."/>
            <person name="Klenk H.P."/>
        </authorList>
    </citation>
    <scope>NUCLEOTIDE SEQUENCE [LARGE SCALE GENOMIC DNA]</scope>
    <source>
        <strain evidence="5">DSM 14365 / CIP 107738 / JCM 11303 / AJ 13395 / SMP-2</strain>
    </source>
</reference>
<dbReference type="CDD" id="cd04433">
    <property type="entry name" value="AFD_class_I"/>
    <property type="match status" value="1"/>
</dbReference>
<sequence>MNSTVPALDARALSIEAAAQAAPNALGLRICGGGAYTFATLAALVRSFLRARARFCEARGLDPVATPFYVVARRDLSTVIAVYAAFESGTPCILLHPRGTRDERAGQLALCQAALAGGDEGGTGSVQTVAASGAGSGENGHSSVIAPTLCGPRMVLFTSGSTGHGKGVVLPHAAFAASAAASAANLGWRESDRWLCCLPLSHVGGLSIVTRCLAARRMLILEPAAVFRPARVAACLERKRVSLLSLVPTMLTRMLDDGWQPTPHLRAVLLGGAPATPALLERADRAGVPVLTTYGMTETCAQICTQPADSSAALDGRIGLPLPGVKLRIANGRVLVHSPTLFEGYLGAPTPIDEHGWFDTGDSGELADDGALRVFGRDDDTINTGGENVHPGEIEPVVAAHPQVSSACAFGVPDETWGQIVAVAVVSRGSVAPAEIADSLAEFLQPRLAPHKRPRRLAVLSALPIGESGKVHRPSVLRDAPRHLIELRYS</sequence>
<comment type="similarity">
    <text evidence="1">Belongs to the ATP-dependent AMP-binding enzyme family.</text>
</comment>
<proteinExistence type="inferred from homology"/>
<dbReference type="Gene3D" id="3.40.50.12780">
    <property type="entry name" value="N-terminal domain of ligase-like"/>
    <property type="match status" value="1"/>
</dbReference>
<evidence type="ECO:0000256" key="1">
    <source>
        <dbReference type="ARBA" id="ARBA00006432"/>
    </source>
</evidence>
<dbReference type="SUPFAM" id="SSF56801">
    <property type="entry name" value="Acetyl-CoA synthetase-like"/>
    <property type="match status" value="1"/>
</dbReference>
<dbReference type="EMBL" id="CP001804">
    <property type="protein sequence ID" value="ACY18197.1"/>
    <property type="molecule type" value="Genomic_DNA"/>
</dbReference>
<protein>
    <submittedName>
        <fullName evidence="4">AMP-dependent synthetase and ligase</fullName>
    </submittedName>
</protein>
<dbReference type="RefSeq" id="WP_012830789.1">
    <property type="nucleotide sequence ID" value="NC_013440.1"/>
</dbReference>
<dbReference type="GO" id="GO:0006631">
    <property type="term" value="P:fatty acid metabolic process"/>
    <property type="evidence" value="ECO:0007669"/>
    <property type="project" value="TreeGrafter"/>
</dbReference>
<name>D0LH52_HALO1</name>
<feature type="domain" description="AMP-binding enzyme C-terminal" evidence="3">
    <location>
        <begin position="393"/>
        <end position="470"/>
    </location>
</feature>
<dbReference type="InterPro" id="IPR045851">
    <property type="entry name" value="AMP-bd_C_sf"/>
</dbReference>
<dbReference type="PANTHER" id="PTHR43201:SF8">
    <property type="entry name" value="ACYL-COA SYNTHETASE FAMILY MEMBER 3"/>
    <property type="match status" value="1"/>
</dbReference>
<dbReference type="InterPro" id="IPR025110">
    <property type="entry name" value="AMP-bd_C"/>
</dbReference>
<evidence type="ECO:0000259" key="2">
    <source>
        <dbReference type="Pfam" id="PF00501"/>
    </source>
</evidence>
<organism evidence="4 5">
    <name type="scientific">Haliangium ochraceum (strain DSM 14365 / JCM 11303 / SMP-2)</name>
    <dbReference type="NCBI Taxonomy" id="502025"/>
    <lineage>
        <taxon>Bacteria</taxon>
        <taxon>Pseudomonadati</taxon>
        <taxon>Myxococcota</taxon>
        <taxon>Polyangia</taxon>
        <taxon>Haliangiales</taxon>
        <taxon>Kofleriaceae</taxon>
        <taxon>Haliangium</taxon>
    </lineage>
</organism>
<evidence type="ECO:0000313" key="5">
    <source>
        <dbReference type="Proteomes" id="UP000001880"/>
    </source>
</evidence>
<evidence type="ECO:0000313" key="4">
    <source>
        <dbReference type="EMBL" id="ACY18197.1"/>
    </source>
</evidence>
<dbReference type="Gene3D" id="3.30.300.30">
    <property type="match status" value="1"/>
</dbReference>
<dbReference type="eggNOG" id="COG0318">
    <property type="taxonomic scope" value="Bacteria"/>
</dbReference>
<keyword evidence="4" id="KW-0436">Ligase</keyword>
<accession>D0LH52</accession>
<dbReference type="HOGENOM" id="CLU_000022_59_0_7"/>
<dbReference type="InterPro" id="IPR042099">
    <property type="entry name" value="ANL_N_sf"/>
</dbReference>
<gene>
    <name evidence="4" type="ordered locus">Hoch_5720</name>
</gene>
<dbReference type="KEGG" id="hoh:Hoch_5720"/>
<evidence type="ECO:0000259" key="3">
    <source>
        <dbReference type="Pfam" id="PF13193"/>
    </source>
</evidence>
<keyword evidence="5" id="KW-1185">Reference proteome</keyword>
<feature type="domain" description="AMP-dependent synthetase/ligase" evidence="2">
    <location>
        <begin position="18"/>
        <end position="346"/>
    </location>
</feature>